<evidence type="ECO:0000313" key="2">
    <source>
        <dbReference type="Proteomes" id="UP000521032"/>
    </source>
</evidence>
<proteinExistence type="predicted"/>
<sequence>MDAQALYHKIRTEEKREDKPFDYVEFNKRDSHIVMNIVYQTNAYISSDDHHTYRHDTDPEILNEETYDQLKSLLIERGIRFIERVDEFI</sequence>
<dbReference type="EMBL" id="CAJEWE010000010">
    <property type="protein sequence ID" value="CAD2075640.1"/>
    <property type="molecule type" value="Genomic_DNA"/>
</dbReference>
<evidence type="ECO:0000313" key="1">
    <source>
        <dbReference type="EMBL" id="CAD2075640.1"/>
    </source>
</evidence>
<reference evidence="1 2" key="1">
    <citation type="submission" date="2020-07" db="EMBL/GenBank/DDBJ databases">
        <authorList>
            <person name="Criscuolo A."/>
        </authorList>
    </citation>
    <scope>NUCLEOTIDE SEQUENCE [LARGE SCALE GENOMIC DNA]</scope>
    <source>
        <strain evidence="2">CIP 111030</strain>
    </source>
</reference>
<accession>A0A6V7RF59</accession>
<name>A0A6V7RF59_9BACL</name>
<dbReference type="Proteomes" id="UP000521032">
    <property type="component" value="Unassembled WGS sequence"/>
</dbReference>
<keyword evidence="2" id="KW-1185">Reference proteome</keyword>
<dbReference type="AlphaFoldDB" id="A0A6V7RF59"/>
<protein>
    <submittedName>
        <fullName evidence="1">Uncharacterized protein</fullName>
    </submittedName>
</protein>
<gene>
    <name evidence="1" type="ORF">JEOSCH030_00878</name>
</gene>
<comment type="caution">
    <text evidence="1">The sequence shown here is derived from an EMBL/GenBank/DDBJ whole genome shotgun (WGS) entry which is preliminary data.</text>
</comment>
<dbReference type="RefSeq" id="WP_186086741.1">
    <property type="nucleotide sequence ID" value="NZ_BMDB01000001.1"/>
</dbReference>
<organism evidence="1 2">
    <name type="scientific">Phocicoccus schoeneichii</name>
    <dbReference type="NCBI Taxonomy" id="1812261"/>
    <lineage>
        <taxon>Bacteria</taxon>
        <taxon>Bacillati</taxon>
        <taxon>Bacillota</taxon>
        <taxon>Bacilli</taxon>
        <taxon>Bacillales</taxon>
        <taxon>Salinicoccaceae</taxon>
        <taxon>Phocicoccus</taxon>
    </lineage>
</organism>